<dbReference type="InterPro" id="IPR029903">
    <property type="entry name" value="RmlD-like-bd"/>
</dbReference>
<sequence length="236" mass="26898">MRIVVLGDGLLGSEIVRQTGWDYLSRKKDGFDITQDEEFGSYFTSTDNTTKYDVILNCIACTDTYSSSRDVHWDVNFKSVVSLSNFCTAHHIKLVHISTDYVYTNSESEASEDSVPVHGDNWYSYTKLLGDSYVQLNPEHLILRETHKETPFKYSGAWINQIGNFDYVDVVAKVIIDLTKYNAKGLYNVGTELKNMLELAKRTKSDVLPILSQQSKMPTNVSMNITKLNNFYDNIQ</sequence>
<evidence type="ECO:0000313" key="2">
    <source>
        <dbReference type="EMBL" id="CAB4142923.1"/>
    </source>
</evidence>
<organism evidence="2">
    <name type="scientific">uncultured Caudovirales phage</name>
    <dbReference type="NCBI Taxonomy" id="2100421"/>
    <lineage>
        <taxon>Viruses</taxon>
        <taxon>Duplodnaviria</taxon>
        <taxon>Heunggongvirae</taxon>
        <taxon>Uroviricota</taxon>
        <taxon>Caudoviricetes</taxon>
        <taxon>Peduoviridae</taxon>
        <taxon>Maltschvirus</taxon>
        <taxon>Maltschvirus maltsch</taxon>
    </lineage>
</organism>
<reference evidence="2" key="1">
    <citation type="submission" date="2020-04" db="EMBL/GenBank/DDBJ databases">
        <authorList>
            <person name="Chiriac C."/>
            <person name="Salcher M."/>
            <person name="Ghai R."/>
            <person name="Kavagutti S V."/>
        </authorList>
    </citation>
    <scope>NUCLEOTIDE SEQUENCE</scope>
</reference>
<dbReference type="Gene3D" id="3.40.50.720">
    <property type="entry name" value="NAD(P)-binding Rossmann-like Domain"/>
    <property type="match status" value="1"/>
</dbReference>
<dbReference type="Pfam" id="PF04321">
    <property type="entry name" value="RmlD_sub_bind"/>
    <property type="match status" value="1"/>
</dbReference>
<dbReference type="SUPFAM" id="SSF51735">
    <property type="entry name" value="NAD(P)-binding Rossmann-fold domains"/>
    <property type="match status" value="1"/>
</dbReference>
<dbReference type="InterPro" id="IPR005913">
    <property type="entry name" value="dTDP_dehydrorham_reduct"/>
</dbReference>
<evidence type="ECO:0000259" key="1">
    <source>
        <dbReference type="Pfam" id="PF04321"/>
    </source>
</evidence>
<protein>
    <submittedName>
        <fullName evidence="2">RfbD dTDP-4-dehydrorhamnose reductase</fullName>
    </submittedName>
</protein>
<dbReference type="EMBL" id="LR796421">
    <property type="protein sequence ID" value="CAB4142923.1"/>
    <property type="molecule type" value="Genomic_DNA"/>
</dbReference>
<dbReference type="PANTHER" id="PTHR10491">
    <property type="entry name" value="DTDP-4-DEHYDRORHAMNOSE REDUCTASE"/>
    <property type="match status" value="1"/>
</dbReference>
<gene>
    <name evidence="2" type="ORF">UFOVP450_44</name>
</gene>
<feature type="domain" description="RmlD-like substrate binding" evidence="1">
    <location>
        <begin position="1"/>
        <end position="144"/>
    </location>
</feature>
<name>A0A6J5MC85_9CAUD</name>
<proteinExistence type="predicted"/>
<accession>A0A6J5MC85</accession>
<dbReference type="PANTHER" id="PTHR10491:SF4">
    <property type="entry name" value="METHIONINE ADENOSYLTRANSFERASE 2 SUBUNIT BETA"/>
    <property type="match status" value="1"/>
</dbReference>
<dbReference type="InterPro" id="IPR036291">
    <property type="entry name" value="NAD(P)-bd_dom_sf"/>
</dbReference>